<dbReference type="EC" id="2.3.1.-" evidence="11"/>
<accession>A0A4Y9T9A7</accession>
<dbReference type="GO" id="GO:0042121">
    <property type="term" value="P:alginic acid biosynthetic process"/>
    <property type="evidence" value="ECO:0007669"/>
    <property type="project" value="UniProtKB-UniRule"/>
</dbReference>
<feature type="transmembrane region" description="Helical" evidence="12">
    <location>
        <begin position="413"/>
        <end position="431"/>
    </location>
</feature>
<evidence type="ECO:0000256" key="3">
    <source>
        <dbReference type="ARBA" id="ARBA00010323"/>
    </source>
</evidence>
<feature type="transmembrane region" description="Helical" evidence="12">
    <location>
        <begin position="76"/>
        <end position="96"/>
    </location>
</feature>
<evidence type="ECO:0000256" key="12">
    <source>
        <dbReference type="SAM" id="Phobius"/>
    </source>
</evidence>
<comment type="similarity">
    <text evidence="3 11">Belongs to the membrane-bound acyltransferase family.</text>
</comment>
<evidence type="ECO:0000256" key="8">
    <source>
        <dbReference type="ARBA" id="ARBA00022989"/>
    </source>
</evidence>
<dbReference type="PANTHER" id="PTHR13285:SF23">
    <property type="entry name" value="TEICHOIC ACID D-ALANYLTRANSFERASE"/>
    <property type="match status" value="1"/>
</dbReference>
<dbReference type="PIRSF" id="PIRSF500217">
    <property type="entry name" value="AlgI"/>
    <property type="match status" value="1"/>
</dbReference>
<dbReference type="GO" id="GO:0005886">
    <property type="term" value="C:plasma membrane"/>
    <property type="evidence" value="ECO:0007669"/>
    <property type="project" value="UniProtKB-SubCell"/>
</dbReference>
<dbReference type="Pfam" id="PF03062">
    <property type="entry name" value="MBOAT"/>
    <property type="match status" value="1"/>
</dbReference>
<dbReference type="PANTHER" id="PTHR13285">
    <property type="entry name" value="ACYLTRANSFERASE"/>
    <property type="match status" value="1"/>
</dbReference>
<dbReference type="GO" id="GO:0016746">
    <property type="term" value="F:acyltransferase activity"/>
    <property type="evidence" value="ECO:0007669"/>
    <property type="project" value="UniProtKB-KW"/>
</dbReference>
<keyword evidence="6 11" id="KW-0812">Transmembrane</keyword>
<protein>
    <recommendedName>
        <fullName evidence="11">Probable alginate O-acetylase</fullName>
        <ecNumber evidence="11">2.3.1.-</ecNumber>
    </recommendedName>
</protein>
<evidence type="ECO:0000313" key="14">
    <source>
        <dbReference type="Proteomes" id="UP000297322"/>
    </source>
</evidence>
<keyword evidence="8 12" id="KW-1133">Transmembrane helix</keyword>
<sequence length="473" mass="54145">MVFSSPAFLFIFFPLFYGIYFLAPKSLRNGFVLIASFAFYALGAGALTLVALLLLLINWIIAGVISRLLERSEKAALAKIVFIISIITNLAPLIFFKYLLFFAQMVSDVTGMPAQSVVGGWEIALPLGISFYTFHFISYLTDVYRRQILPERSLQKFAIYIFLFPHLIAGPVVRFSEVKQQLDVKRRVLVSRDIFWGMVIFVIGLAKKILIADPLGSVVDAVHVPGHVLTTYSAWLGAVCYSFQIYFDFSGYTDMAIGMARMMGFRFPRNFNRPYAAQSITEFWQRWHMTLSRWFRDYVYIPLGGNRTTSFKIYRNLFVVFGLCALWHGAAYTFLIWGFGHGCLIALERAGVLKIHKWRMASFPVFVFATLLWVPFRAENVSQMNSFWRAMTGLDSTIPFWTAADMGLADIKVIFLLALAFLICLVGDKLFYRLRRRSFKMPVTVGAYVFVLYVLSCISVVERGFNPFIYFKF</sequence>
<feature type="transmembrane region" description="Helical" evidence="12">
    <location>
        <begin position="317"/>
        <end position="338"/>
    </location>
</feature>
<feature type="transmembrane region" description="Helical" evidence="12">
    <location>
        <begin position="6"/>
        <end position="23"/>
    </location>
</feature>
<evidence type="ECO:0000256" key="4">
    <source>
        <dbReference type="ARBA" id="ARBA00022475"/>
    </source>
</evidence>
<keyword evidence="4 11" id="KW-1003">Cell membrane</keyword>
<feature type="transmembrane region" description="Helical" evidence="12">
    <location>
        <begin position="30"/>
        <end position="61"/>
    </location>
</feature>
<comment type="caution">
    <text evidence="13">The sequence shown here is derived from an EMBL/GenBank/DDBJ whole genome shotgun (WGS) entry which is preliminary data.</text>
</comment>
<evidence type="ECO:0000256" key="10">
    <source>
        <dbReference type="ARBA" id="ARBA00023315"/>
    </source>
</evidence>
<feature type="transmembrane region" description="Helical" evidence="12">
    <location>
        <begin position="194"/>
        <end position="212"/>
    </location>
</feature>
<comment type="pathway">
    <text evidence="2 11">Glycan biosynthesis; alginate biosynthesis.</text>
</comment>
<dbReference type="InterPro" id="IPR004299">
    <property type="entry name" value="MBOAT_fam"/>
</dbReference>
<dbReference type="InterPro" id="IPR028362">
    <property type="entry name" value="AlgI"/>
</dbReference>
<dbReference type="InterPro" id="IPR051085">
    <property type="entry name" value="MB_O-acyltransferase"/>
</dbReference>
<comment type="subcellular location">
    <subcellularLocation>
        <location evidence="1">Cell inner membrane</location>
        <topology evidence="1">Multi-pass membrane protein</topology>
    </subcellularLocation>
</comment>
<gene>
    <name evidence="13" type="ORF">E4T65_23090</name>
</gene>
<organism evidence="13 14">
    <name type="scientific">Pseudomonas fluorescens</name>
    <dbReference type="NCBI Taxonomy" id="294"/>
    <lineage>
        <taxon>Bacteria</taxon>
        <taxon>Pseudomonadati</taxon>
        <taxon>Pseudomonadota</taxon>
        <taxon>Gammaproteobacteria</taxon>
        <taxon>Pseudomonadales</taxon>
        <taxon>Pseudomonadaceae</taxon>
        <taxon>Pseudomonas</taxon>
    </lineage>
</organism>
<feature type="transmembrane region" description="Helical" evidence="12">
    <location>
        <begin position="443"/>
        <end position="461"/>
    </location>
</feature>
<dbReference type="AlphaFoldDB" id="A0A4Y9T9A7"/>
<evidence type="ECO:0000256" key="2">
    <source>
        <dbReference type="ARBA" id="ARBA00005182"/>
    </source>
</evidence>
<evidence type="ECO:0000256" key="7">
    <source>
        <dbReference type="ARBA" id="ARBA00022841"/>
    </source>
</evidence>
<evidence type="ECO:0000256" key="1">
    <source>
        <dbReference type="ARBA" id="ARBA00004429"/>
    </source>
</evidence>
<evidence type="ECO:0000256" key="9">
    <source>
        <dbReference type="ARBA" id="ARBA00023136"/>
    </source>
</evidence>
<feature type="transmembrane region" description="Helical" evidence="12">
    <location>
        <begin position="358"/>
        <end position="376"/>
    </location>
</feature>
<dbReference type="PIRSF" id="PIRSF016636">
    <property type="entry name" value="AlgI_DltB"/>
    <property type="match status" value="1"/>
</dbReference>
<evidence type="ECO:0000256" key="11">
    <source>
        <dbReference type="PIRNR" id="PIRNR016636"/>
    </source>
</evidence>
<name>A0A4Y9T9A7_PSEFL</name>
<keyword evidence="5 11" id="KW-0808">Transferase</keyword>
<feature type="transmembrane region" description="Helical" evidence="12">
    <location>
        <begin position="117"/>
        <end position="137"/>
    </location>
</feature>
<dbReference type="UniPathway" id="UPA00286"/>
<evidence type="ECO:0000256" key="6">
    <source>
        <dbReference type="ARBA" id="ARBA00022692"/>
    </source>
</evidence>
<keyword evidence="9 11" id="KW-0472">Membrane</keyword>
<dbReference type="RefSeq" id="WP_065878624.1">
    <property type="nucleotide sequence ID" value="NZ_SPVI01000016.1"/>
</dbReference>
<dbReference type="EMBL" id="SPVI01000016">
    <property type="protein sequence ID" value="TFW40983.1"/>
    <property type="molecule type" value="Genomic_DNA"/>
</dbReference>
<keyword evidence="10 11" id="KW-0012">Acyltransferase</keyword>
<evidence type="ECO:0000256" key="5">
    <source>
        <dbReference type="ARBA" id="ARBA00022679"/>
    </source>
</evidence>
<dbReference type="Proteomes" id="UP000297322">
    <property type="component" value="Unassembled WGS sequence"/>
</dbReference>
<feature type="transmembrane region" description="Helical" evidence="12">
    <location>
        <begin position="232"/>
        <end position="253"/>
    </location>
</feature>
<reference evidence="13 14" key="1">
    <citation type="submission" date="2019-03" db="EMBL/GenBank/DDBJ databases">
        <title>Biocontrol and xenobiotic degradation properties of endophytic Pseudomonas fluorescens strain BRZ63.</title>
        <authorList>
            <person name="Chlebek D.A."/>
            <person name="Pinski A."/>
            <person name="Zur J.P."/>
            <person name="Michalska J."/>
            <person name="Hupert-Kocurek K.T."/>
        </authorList>
    </citation>
    <scope>NUCLEOTIDE SEQUENCE [LARGE SCALE GENOMIC DNA]</scope>
    <source>
        <strain evidence="13 14">BRZ63</strain>
    </source>
</reference>
<keyword evidence="11" id="KW-0997">Cell inner membrane</keyword>
<dbReference type="InterPro" id="IPR024194">
    <property type="entry name" value="Ac/AlaTfrase_AlgI/DltB"/>
</dbReference>
<proteinExistence type="inferred from homology"/>
<evidence type="ECO:0000313" key="13">
    <source>
        <dbReference type="EMBL" id="TFW40983.1"/>
    </source>
</evidence>
<keyword evidence="7 11" id="KW-0016">Alginate biosynthesis</keyword>